<reference evidence="2 3" key="1">
    <citation type="journal article" date="2015" name="Sci. Rep.">
        <title>Genome of the facultative scuticociliatosis pathogen Pseudocohnilembus persalinus provides insight into its virulence through horizontal gene transfer.</title>
        <authorList>
            <person name="Xiong J."/>
            <person name="Wang G."/>
            <person name="Cheng J."/>
            <person name="Tian M."/>
            <person name="Pan X."/>
            <person name="Warren A."/>
            <person name="Jiang C."/>
            <person name="Yuan D."/>
            <person name="Miao W."/>
        </authorList>
    </citation>
    <scope>NUCLEOTIDE SEQUENCE [LARGE SCALE GENOMIC DNA]</scope>
    <source>
        <strain evidence="2">36N120E</strain>
    </source>
</reference>
<name>A0A0V0QSG5_PSEPJ</name>
<evidence type="ECO:0000313" key="3">
    <source>
        <dbReference type="Proteomes" id="UP000054937"/>
    </source>
</evidence>
<keyword evidence="3" id="KW-1185">Reference proteome</keyword>
<dbReference type="EMBL" id="LDAU01000109">
    <property type="protein sequence ID" value="KRX05283.1"/>
    <property type="molecule type" value="Genomic_DNA"/>
</dbReference>
<sequence length="126" mass="15065">MKELQDYKWCNNCKILFHSSSENQTNQKDQKNSDLQEQKMCDCLEKYFKFCQEIGKNFMENSTEINKQYGIAQNQQGEQQVEDNLNKQQQKKQQLFGRKNFQEQDIQQEQNGSQKKKNGQKKQNDV</sequence>
<organism evidence="2 3">
    <name type="scientific">Pseudocohnilembus persalinus</name>
    <name type="common">Ciliate</name>
    <dbReference type="NCBI Taxonomy" id="266149"/>
    <lineage>
        <taxon>Eukaryota</taxon>
        <taxon>Sar</taxon>
        <taxon>Alveolata</taxon>
        <taxon>Ciliophora</taxon>
        <taxon>Intramacronucleata</taxon>
        <taxon>Oligohymenophorea</taxon>
        <taxon>Scuticociliatia</taxon>
        <taxon>Philasterida</taxon>
        <taxon>Pseudocohnilembidae</taxon>
        <taxon>Pseudocohnilembus</taxon>
    </lineage>
</organism>
<dbReference type="AlphaFoldDB" id="A0A0V0QSG5"/>
<proteinExistence type="predicted"/>
<comment type="caution">
    <text evidence="2">The sequence shown here is derived from an EMBL/GenBank/DDBJ whole genome shotgun (WGS) entry which is preliminary data.</text>
</comment>
<gene>
    <name evidence="2" type="ORF">PPERSA_00584</name>
</gene>
<evidence type="ECO:0000313" key="2">
    <source>
        <dbReference type="EMBL" id="KRX05283.1"/>
    </source>
</evidence>
<accession>A0A0V0QSG5</accession>
<dbReference type="Proteomes" id="UP000054937">
    <property type="component" value="Unassembled WGS sequence"/>
</dbReference>
<protein>
    <submittedName>
        <fullName evidence="2">Uncharacterized protein</fullName>
    </submittedName>
</protein>
<feature type="region of interest" description="Disordered" evidence="1">
    <location>
        <begin position="75"/>
        <end position="126"/>
    </location>
</feature>
<evidence type="ECO:0000256" key="1">
    <source>
        <dbReference type="SAM" id="MobiDB-lite"/>
    </source>
</evidence>
<dbReference type="InParanoid" id="A0A0V0QSG5"/>